<dbReference type="InterPro" id="IPR027417">
    <property type="entry name" value="P-loop_NTPase"/>
</dbReference>
<reference evidence="8 9" key="1">
    <citation type="submission" date="2024-09" db="EMBL/GenBank/DDBJ databases">
        <authorList>
            <person name="Pan X."/>
        </authorList>
    </citation>
    <scope>NUCLEOTIDE SEQUENCE [LARGE SCALE GENOMIC DNA]</scope>
    <source>
        <strain evidence="8 9">B2969</strain>
    </source>
</reference>
<evidence type="ECO:0000256" key="2">
    <source>
        <dbReference type="ARBA" id="ARBA00022840"/>
    </source>
</evidence>
<name>A0ABW7QDU1_9MICO</name>
<feature type="transmembrane region" description="Helical" evidence="6">
    <location>
        <begin position="52"/>
        <end position="72"/>
    </location>
</feature>
<keyword evidence="6" id="KW-1133">Transmembrane helix</keyword>
<evidence type="ECO:0000259" key="7">
    <source>
        <dbReference type="PROSITE" id="PS50901"/>
    </source>
</evidence>
<keyword evidence="2 4" id="KW-0067">ATP-binding</keyword>
<feature type="binding site" evidence="4">
    <location>
        <begin position="303"/>
        <end position="310"/>
    </location>
    <ligand>
        <name>ATP</name>
        <dbReference type="ChEBI" id="CHEBI:30616"/>
    </ligand>
</feature>
<dbReference type="Gene3D" id="1.10.10.10">
    <property type="entry name" value="Winged helix-like DNA-binding domain superfamily/Winged helix DNA-binding domain"/>
    <property type="match status" value="1"/>
</dbReference>
<keyword evidence="6" id="KW-0812">Transmembrane</keyword>
<dbReference type="InterPro" id="IPR036390">
    <property type="entry name" value="WH_DNA-bd_sf"/>
</dbReference>
<protein>
    <submittedName>
        <fullName evidence="8">DNA translocase FtsK</fullName>
    </submittedName>
</protein>
<evidence type="ECO:0000313" key="8">
    <source>
        <dbReference type="EMBL" id="MFH8253076.1"/>
    </source>
</evidence>
<evidence type="ECO:0000256" key="6">
    <source>
        <dbReference type="SAM" id="Phobius"/>
    </source>
</evidence>
<dbReference type="InterPro" id="IPR018541">
    <property type="entry name" value="Ftsk_gamma"/>
</dbReference>
<comment type="function">
    <text evidence="3">Essential cell division protein that coordinates cell division and chromosome segregation. The N-terminus is involved in assembly of the cell-division machinery. The C-terminus functions as a DNA motor that moves dsDNA in an ATP-dependent manner towards the dif recombination site, which is located within the replication terminus region. Required for activation of the Xer recombinase, allowing activation of chromosome unlinking by recombination.</text>
</comment>
<dbReference type="InterPro" id="IPR050206">
    <property type="entry name" value="FtsK/SpoIIIE/SftA"/>
</dbReference>
<gene>
    <name evidence="8" type="ORF">ACH3VR_22100</name>
</gene>
<dbReference type="InterPro" id="IPR002543">
    <property type="entry name" value="FtsK_dom"/>
</dbReference>
<evidence type="ECO:0000256" key="4">
    <source>
        <dbReference type="PROSITE-ProRule" id="PRU00289"/>
    </source>
</evidence>
<sequence>MLRTEIRPEVVEKIAVRALPRRPWIWPGRLALILGAAVIVIGIYGVTGNDKMIPITIAATVVAAALVVVFGVRRWMRGRSIDKMIEAVNAVVRAAAPTRDLVRPSRWKGGWIGYPTRIRVTYPADVVDADPKFLESLVGQVTNRMGIPYRIKKNNSKTCIVTLELDTTEEAAAPDPDHLKLESIVQSIVPGMTVKEISRNDVDEISEIQLRWPPSQTSRVSTKFIQRKLTDGIQIAVGQPFDTDFDFTQERAVSAPLVPFPDVIPHPARDDAEPMKVAFGQFRDGTPCIWNLDDPLPHVLIVGGTGGGKTVLLLSILTALPNGLRRDAFGQWVREEDAIAAEVWPIDPKRLGLFNLDLIPGAKRAATRESAIVDYILGVKRKMDDRYEYLEKNGPHLRAELNPLILVVDEGEEMVDMLNDWWRSGDGKLDWMQRFGLEKAPTGSTHPVMTAFGSILRLGREGRVHVILASQQAASSWLSTSSRSQFAVRIALRNLEQSTSMMTFGSLAAVSGLENRPGRAWVSVGMGMQPEHAQIFWTPKLAPGINDADREILHGLGILLPDDPGFVDPRARTAVDDDLDDDLDEDEADENAVDQDGAEEAPAVEPVVTGEDLELLLAAAELIITSQFGSTAMLQRKLRVGFAKATRIMELLEEQKVLGRSRGAKGREVLVEPDELPTVLAQLRGEAPAPSAEESTPTEAPKPVETQAKRRRPRPSENVRFIPTEVEEITDRGGADIHTFDVAVSELEVGMDILVDVDGISCRATIDTIDVDTSDPDCLTISYVTEDGDGRMMTVPEAESVSAILV</sequence>
<feature type="transmembrane region" description="Helical" evidence="6">
    <location>
        <begin position="26"/>
        <end position="46"/>
    </location>
</feature>
<evidence type="ECO:0000313" key="9">
    <source>
        <dbReference type="Proteomes" id="UP001610861"/>
    </source>
</evidence>
<dbReference type="PANTHER" id="PTHR22683:SF41">
    <property type="entry name" value="DNA TRANSLOCASE FTSK"/>
    <property type="match status" value="1"/>
</dbReference>
<dbReference type="PROSITE" id="PS50901">
    <property type="entry name" value="FTSK"/>
    <property type="match status" value="1"/>
</dbReference>
<feature type="domain" description="FtsK" evidence="7">
    <location>
        <begin position="285"/>
        <end position="501"/>
    </location>
</feature>
<dbReference type="Proteomes" id="UP001610861">
    <property type="component" value="Unassembled WGS sequence"/>
</dbReference>
<evidence type="ECO:0000256" key="1">
    <source>
        <dbReference type="ARBA" id="ARBA00022741"/>
    </source>
</evidence>
<comment type="caution">
    <text evidence="8">The sequence shown here is derived from an EMBL/GenBank/DDBJ whole genome shotgun (WGS) entry which is preliminary data.</text>
</comment>
<dbReference type="Pfam" id="PF09397">
    <property type="entry name" value="FtsK_gamma"/>
    <property type="match status" value="1"/>
</dbReference>
<feature type="region of interest" description="Disordered" evidence="5">
    <location>
        <begin position="576"/>
        <end position="602"/>
    </location>
</feature>
<dbReference type="RefSeq" id="WP_397558501.1">
    <property type="nucleotide sequence ID" value="NZ_JBIQWL010000015.1"/>
</dbReference>
<keyword evidence="6" id="KW-0472">Membrane</keyword>
<dbReference type="SUPFAM" id="SSF52540">
    <property type="entry name" value="P-loop containing nucleoside triphosphate hydrolases"/>
    <property type="match status" value="1"/>
</dbReference>
<evidence type="ECO:0000256" key="3">
    <source>
        <dbReference type="ARBA" id="ARBA00024986"/>
    </source>
</evidence>
<feature type="region of interest" description="Disordered" evidence="5">
    <location>
        <begin position="685"/>
        <end position="719"/>
    </location>
</feature>
<dbReference type="EMBL" id="JBIQWL010000015">
    <property type="protein sequence ID" value="MFH8253076.1"/>
    <property type="molecule type" value="Genomic_DNA"/>
</dbReference>
<dbReference type="InterPro" id="IPR036388">
    <property type="entry name" value="WH-like_DNA-bd_sf"/>
</dbReference>
<dbReference type="SUPFAM" id="SSF46785">
    <property type="entry name" value="Winged helix' DNA-binding domain"/>
    <property type="match status" value="1"/>
</dbReference>
<dbReference type="Gene3D" id="3.40.50.300">
    <property type="entry name" value="P-loop containing nucleotide triphosphate hydrolases"/>
    <property type="match status" value="1"/>
</dbReference>
<keyword evidence="9" id="KW-1185">Reference proteome</keyword>
<organism evidence="8 9">
    <name type="scientific">Microbacterium alkaliflavum</name>
    <dbReference type="NCBI Taxonomy" id="3248839"/>
    <lineage>
        <taxon>Bacteria</taxon>
        <taxon>Bacillati</taxon>
        <taxon>Actinomycetota</taxon>
        <taxon>Actinomycetes</taxon>
        <taxon>Micrococcales</taxon>
        <taxon>Microbacteriaceae</taxon>
        <taxon>Microbacterium</taxon>
    </lineage>
</organism>
<proteinExistence type="predicted"/>
<evidence type="ECO:0000256" key="5">
    <source>
        <dbReference type="SAM" id="MobiDB-lite"/>
    </source>
</evidence>
<keyword evidence="1 4" id="KW-0547">Nucleotide-binding</keyword>
<accession>A0ABW7QDU1</accession>
<feature type="compositionally biased region" description="Acidic residues" evidence="5">
    <location>
        <begin position="576"/>
        <end position="599"/>
    </location>
</feature>
<dbReference type="PANTHER" id="PTHR22683">
    <property type="entry name" value="SPORULATION PROTEIN RELATED"/>
    <property type="match status" value="1"/>
</dbReference>
<dbReference type="SMART" id="SM00843">
    <property type="entry name" value="Ftsk_gamma"/>
    <property type="match status" value="1"/>
</dbReference>